<accession>A0A6C0C0X5</accession>
<dbReference type="InterPro" id="IPR004919">
    <property type="entry name" value="GmrSD_N"/>
</dbReference>
<dbReference type="Pfam" id="PF03235">
    <property type="entry name" value="GmrSD_N"/>
    <property type="match status" value="1"/>
</dbReference>
<feature type="domain" description="GmrSD restriction endonucleases N-terminal" evidence="1">
    <location>
        <begin position="35"/>
        <end position="172"/>
    </location>
</feature>
<proteinExistence type="predicted"/>
<dbReference type="AlphaFoldDB" id="A0A6C0C0X5"/>
<reference evidence="2" key="1">
    <citation type="journal article" date="2020" name="Nature">
        <title>Giant virus diversity and host interactions through global metagenomics.</title>
        <authorList>
            <person name="Schulz F."/>
            <person name="Roux S."/>
            <person name="Paez-Espino D."/>
            <person name="Jungbluth S."/>
            <person name="Walsh D.A."/>
            <person name="Denef V.J."/>
            <person name="McMahon K.D."/>
            <person name="Konstantinidis K.T."/>
            <person name="Eloe-Fadrosh E.A."/>
            <person name="Kyrpides N.C."/>
            <person name="Woyke T."/>
        </authorList>
    </citation>
    <scope>NUCLEOTIDE SEQUENCE</scope>
    <source>
        <strain evidence="2">GVMAG-M-3300020182-33</strain>
    </source>
</reference>
<organism evidence="2">
    <name type="scientific">viral metagenome</name>
    <dbReference type="NCBI Taxonomy" id="1070528"/>
    <lineage>
        <taxon>unclassified sequences</taxon>
        <taxon>metagenomes</taxon>
        <taxon>organismal metagenomes</taxon>
    </lineage>
</organism>
<evidence type="ECO:0000259" key="1">
    <source>
        <dbReference type="Pfam" id="PF03235"/>
    </source>
</evidence>
<sequence length="465" mass="53186">MSAATLIRELFNATESLMLFDSKTQGASLVVRSISQYLEDIEIGKIESHPTFQRSAGVWTIVAQRRLIRSIAQGYPIPPLYLLYDESQEVELLVDGLQRTTAMHAFYKGELGVPLSFFEREASADLKQSPNQELVYFTEPKKQNHPRVHVRILSSEDQRSFKRFEIQIMKLTGPKWKEKDYLHFFFTTINYSVDLSLGEKLWGMQHPFLTRVVAEFNALQGEIRCSSIDLFEAHLERITGSKPERKKAAILILDVVVYAVKLNRDHGAETRHDIGAMHIKHETHLRTSEHAKVLLDSFEAVLHTQRAENSTSWLANYHVHIAKAFAGVSVEASLPFYQYRAYVIFRSIFTTNMFVNVIDPVFAYVEDDLGKTCLKASFYSDKTNFEYQIAGFIALFRLACDTAFLQKSSVTPGKIRERFPMLDQQQIKLLSSVRSVGSHPYKKFASFIAAYSCRRTPTHTKPPPL</sequence>
<dbReference type="EMBL" id="MN739310">
    <property type="protein sequence ID" value="QHS97952.1"/>
    <property type="molecule type" value="Genomic_DNA"/>
</dbReference>
<protein>
    <recommendedName>
        <fullName evidence="1">GmrSD restriction endonucleases N-terminal domain-containing protein</fullName>
    </recommendedName>
</protein>
<dbReference type="PANTHER" id="PTHR39639">
    <property type="entry name" value="CHROMOSOME 16, WHOLE GENOME SHOTGUN SEQUENCE"/>
    <property type="match status" value="1"/>
</dbReference>
<name>A0A6C0C0X5_9ZZZZ</name>
<evidence type="ECO:0000313" key="2">
    <source>
        <dbReference type="EMBL" id="QHS97952.1"/>
    </source>
</evidence>
<dbReference type="PANTHER" id="PTHR39639:SF1">
    <property type="entry name" value="DUF262 DOMAIN-CONTAINING PROTEIN"/>
    <property type="match status" value="1"/>
</dbReference>